<dbReference type="EMBL" id="GFPF01001644">
    <property type="protein sequence ID" value="MAA12790.1"/>
    <property type="molecule type" value="Transcribed_RNA"/>
</dbReference>
<keyword evidence="1" id="KW-1133">Transmembrane helix</keyword>
<feature type="transmembrane region" description="Helical" evidence="1">
    <location>
        <begin position="60"/>
        <end position="77"/>
    </location>
</feature>
<evidence type="ECO:0000313" key="2">
    <source>
        <dbReference type="EMBL" id="MAA12790.1"/>
    </source>
</evidence>
<feature type="transmembrane region" description="Helical" evidence="1">
    <location>
        <begin position="35"/>
        <end position="54"/>
    </location>
</feature>
<name>A0A224YG99_9ACAR</name>
<keyword evidence="1" id="KW-0812">Transmembrane</keyword>
<sequence>MSKRVIAPLDEAHCDGEYFFFACFSGAHDTDADNAFVCLVSSLSTFLFLMPYVFSDKVATIPIIASFSAAYLAYVTASRTKNTAYRIVCMNRSSAHMLYAKRCILMYETPLRALRMHY</sequence>
<dbReference type="AlphaFoldDB" id="A0A224YG99"/>
<protein>
    <submittedName>
        <fullName evidence="2">Uncharacterized protein</fullName>
    </submittedName>
</protein>
<proteinExistence type="predicted"/>
<organism evidence="2">
    <name type="scientific">Rhipicephalus zambeziensis</name>
    <dbReference type="NCBI Taxonomy" id="60191"/>
    <lineage>
        <taxon>Eukaryota</taxon>
        <taxon>Metazoa</taxon>
        <taxon>Ecdysozoa</taxon>
        <taxon>Arthropoda</taxon>
        <taxon>Chelicerata</taxon>
        <taxon>Arachnida</taxon>
        <taxon>Acari</taxon>
        <taxon>Parasitiformes</taxon>
        <taxon>Ixodida</taxon>
        <taxon>Ixodoidea</taxon>
        <taxon>Ixodidae</taxon>
        <taxon>Rhipicephalinae</taxon>
        <taxon>Rhipicephalus</taxon>
        <taxon>Rhipicephalus</taxon>
    </lineage>
</organism>
<reference evidence="2" key="1">
    <citation type="journal article" date="2017" name="Parasit. Vectors">
        <title>Sialotranscriptomics of Rhipicephalus zambeziensis reveals intricate expression profiles of secretory proteins and suggests tight temporal transcriptional regulation during blood-feeding.</title>
        <authorList>
            <person name="de Castro M.H."/>
            <person name="de Klerk D."/>
            <person name="Pienaar R."/>
            <person name="Rees D.J.G."/>
            <person name="Mans B.J."/>
        </authorList>
    </citation>
    <scope>NUCLEOTIDE SEQUENCE</scope>
    <source>
        <tissue evidence="2">Salivary glands</tissue>
    </source>
</reference>
<keyword evidence="1" id="KW-0472">Membrane</keyword>
<accession>A0A224YG99</accession>
<evidence type="ECO:0000256" key="1">
    <source>
        <dbReference type="SAM" id="Phobius"/>
    </source>
</evidence>